<dbReference type="PROSITE" id="PS00388">
    <property type="entry name" value="PROTEASOME_ALPHA_1"/>
    <property type="match status" value="1"/>
</dbReference>
<proteinExistence type="inferred from homology"/>
<dbReference type="InterPro" id="IPR023332">
    <property type="entry name" value="Proteasome_alpha-type"/>
</dbReference>
<dbReference type="PANTHER" id="PTHR11599">
    <property type="entry name" value="PROTEASOME SUBUNIT ALPHA/BETA"/>
    <property type="match status" value="1"/>
</dbReference>
<dbReference type="GO" id="GO:0006511">
    <property type="term" value="P:ubiquitin-dependent protein catabolic process"/>
    <property type="evidence" value="ECO:0007669"/>
    <property type="project" value="InterPro"/>
</dbReference>
<organism evidence="8">
    <name type="scientific">Albugo laibachii Nc14</name>
    <dbReference type="NCBI Taxonomy" id="890382"/>
    <lineage>
        <taxon>Eukaryota</taxon>
        <taxon>Sar</taxon>
        <taxon>Stramenopiles</taxon>
        <taxon>Oomycota</taxon>
        <taxon>Peronosporomycetes</taxon>
        <taxon>Albuginales</taxon>
        <taxon>Albuginaceae</taxon>
        <taxon>Albugo</taxon>
    </lineage>
</organism>
<evidence type="ECO:0000256" key="3">
    <source>
        <dbReference type="ARBA" id="ARBA00022942"/>
    </source>
</evidence>
<dbReference type="FunFam" id="3.60.20.10:FF:000031">
    <property type="entry name" value="Proteasome subunit alpha type"/>
    <property type="match status" value="1"/>
</dbReference>
<comment type="subcellular location">
    <subcellularLocation>
        <location evidence="6">Cytoplasm</location>
    </subcellularLocation>
    <subcellularLocation>
        <location evidence="6">Nucleus</location>
    </subcellularLocation>
</comment>
<dbReference type="EMBL" id="FR824086">
    <property type="protein sequence ID" value="CCA17894.1"/>
    <property type="molecule type" value="Genomic_DNA"/>
</dbReference>
<protein>
    <recommendedName>
        <fullName evidence="6">Proteasome subunit alpha type</fullName>
    </recommendedName>
</protein>
<dbReference type="SMART" id="SM00948">
    <property type="entry name" value="Proteasome_A_N"/>
    <property type="match status" value="1"/>
</dbReference>
<dbReference type="Gene3D" id="3.60.20.10">
    <property type="entry name" value="Glutamine Phosphoribosylpyrophosphate, subunit 1, domain 1"/>
    <property type="match status" value="1"/>
</dbReference>
<dbReference type="GO" id="GO:0019773">
    <property type="term" value="C:proteasome core complex, alpha-subunit complex"/>
    <property type="evidence" value="ECO:0007669"/>
    <property type="project" value="UniProtKB-UniRule"/>
</dbReference>
<name>F0W9S6_9STRA</name>
<evidence type="ECO:0000256" key="6">
    <source>
        <dbReference type="RuleBase" id="RU000551"/>
    </source>
</evidence>
<sequence length="250" mass="27539">MSRRYDGRTTTFSPEGRLFQVEYAIEAINNAGSAVGILAKTGIIIAAEKKVASKLLAPAKNSGKTLRLDDHIICAVAGLTADADILINYARLSAQRYELTYQQKQPCEQLVQSICTYKQAYTQFGGQRPFGVSFLYAGWDRHHGLQLYHSDPSGNYGGWKATAIGANNRAAKSLLKNEYNEGCSIEEALLLAIKVMGKTMDISVPSVDKVELTVLSQDENGKVTQRRLTKDETEKLVKEVELTSPQTDDM</sequence>
<reference evidence="8" key="2">
    <citation type="submission" date="2011-02" db="EMBL/GenBank/DDBJ databases">
        <authorList>
            <person name="MacLean D."/>
        </authorList>
    </citation>
    <scope>NUCLEOTIDE SEQUENCE</scope>
</reference>
<dbReference type="InterPro" id="IPR016050">
    <property type="entry name" value="Proteasome_bsu_CS"/>
</dbReference>
<keyword evidence="2 6" id="KW-0963">Cytoplasm</keyword>
<dbReference type="CDD" id="cd03752">
    <property type="entry name" value="proteasome_alpha_type_4"/>
    <property type="match status" value="1"/>
</dbReference>
<accession>F0W9S6</accession>
<comment type="similarity">
    <text evidence="5 6">Belongs to the peptidase T1A family.</text>
</comment>
<evidence type="ECO:0000313" key="8">
    <source>
        <dbReference type="EMBL" id="CCA17894.1"/>
    </source>
</evidence>
<dbReference type="GO" id="GO:0005634">
    <property type="term" value="C:nucleus"/>
    <property type="evidence" value="ECO:0007669"/>
    <property type="project" value="UniProtKB-SubCell"/>
</dbReference>
<dbReference type="NCBIfam" id="NF003075">
    <property type="entry name" value="PRK03996.1"/>
    <property type="match status" value="1"/>
</dbReference>
<dbReference type="PROSITE" id="PS51475">
    <property type="entry name" value="PROTEASOME_ALPHA_2"/>
    <property type="match status" value="1"/>
</dbReference>
<dbReference type="InterPro" id="IPR001353">
    <property type="entry name" value="Proteasome_sua/b"/>
</dbReference>
<keyword evidence="4 6" id="KW-0539">Nucleus</keyword>
<comment type="function">
    <text evidence="1">The proteasome is a multicatalytic proteinase complex which is characterized by its ability to cleave peptides with Arg, Phe, Tyr, Leu, and Glu adjacent to the leaving group at neutral or slightly basic pH. The proteasome has an ATP-dependent proteolytic activity.</text>
</comment>
<evidence type="ECO:0000256" key="5">
    <source>
        <dbReference type="PROSITE-ProRule" id="PRU00808"/>
    </source>
</evidence>
<comment type="subunit">
    <text evidence="6">The 26S proteasome consists of a 20S proteasome core and two 19S regulatory subunits.</text>
</comment>
<evidence type="ECO:0000256" key="4">
    <source>
        <dbReference type="ARBA" id="ARBA00023242"/>
    </source>
</evidence>
<dbReference type="GO" id="GO:0005737">
    <property type="term" value="C:cytoplasm"/>
    <property type="evidence" value="ECO:0007669"/>
    <property type="project" value="UniProtKB-SubCell"/>
</dbReference>
<evidence type="ECO:0000256" key="1">
    <source>
        <dbReference type="ARBA" id="ARBA00002000"/>
    </source>
</evidence>
<keyword evidence="3 5" id="KW-0647">Proteasome</keyword>
<dbReference type="PROSITE" id="PS00854">
    <property type="entry name" value="PROTEASOME_BETA_1"/>
    <property type="match status" value="1"/>
</dbReference>
<gene>
    <name evidence="8" type="primary">AlNc14C41G3530</name>
    <name evidence="8" type="ORF">ALNC14_040370</name>
</gene>
<dbReference type="AlphaFoldDB" id="F0W9S6"/>
<feature type="domain" description="Proteasome alpha-type subunits" evidence="7">
    <location>
        <begin position="5"/>
        <end position="27"/>
    </location>
</feature>
<dbReference type="InterPro" id="IPR029055">
    <property type="entry name" value="Ntn_hydrolases_N"/>
</dbReference>
<dbReference type="Pfam" id="PF00227">
    <property type="entry name" value="Proteasome"/>
    <property type="match status" value="1"/>
</dbReference>
<dbReference type="SUPFAM" id="SSF56235">
    <property type="entry name" value="N-terminal nucleophile aminohydrolases (Ntn hydrolases)"/>
    <property type="match status" value="1"/>
</dbReference>
<dbReference type="Pfam" id="PF10584">
    <property type="entry name" value="Proteasome_A_N"/>
    <property type="match status" value="1"/>
</dbReference>
<dbReference type="MEROPS" id="T01.973"/>
<evidence type="ECO:0000256" key="2">
    <source>
        <dbReference type="ARBA" id="ARBA00022490"/>
    </source>
</evidence>
<evidence type="ECO:0000259" key="7">
    <source>
        <dbReference type="PROSITE" id="PS00388"/>
    </source>
</evidence>
<reference evidence="8" key="1">
    <citation type="journal article" date="2011" name="PLoS Biol.">
        <title>Gene gain and loss during evolution of obligate parasitism in the white rust pathogen of Arabidopsis thaliana.</title>
        <authorList>
            <person name="Kemen E."/>
            <person name="Gardiner A."/>
            <person name="Schultz-Larsen T."/>
            <person name="Kemen A.C."/>
            <person name="Balmuth A.L."/>
            <person name="Robert-Seilaniantz A."/>
            <person name="Bailey K."/>
            <person name="Holub E."/>
            <person name="Studholme D.J."/>
            <person name="Maclean D."/>
            <person name="Jones J.D."/>
        </authorList>
    </citation>
    <scope>NUCLEOTIDE SEQUENCE</scope>
</reference>
<dbReference type="HOGENOM" id="CLU_035750_4_3_1"/>
<dbReference type="InterPro" id="IPR050115">
    <property type="entry name" value="Proteasome_alpha"/>
</dbReference>
<dbReference type="InterPro" id="IPR000426">
    <property type="entry name" value="Proteasome_asu_N"/>
</dbReference>